<dbReference type="InterPro" id="IPR011095">
    <property type="entry name" value="Dala_Dala_lig_C"/>
</dbReference>
<comment type="similarity">
    <text evidence="1">Belongs to the D-alanine--D-alanine ligase family.</text>
</comment>
<protein>
    <submittedName>
        <fullName evidence="5">D-alanine--D-alanine ligase</fullName>
    </submittedName>
</protein>
<evidence type="ECO:0000256" key="1">
    <source>
        <dbReference type="ARBA" id="ARBA00010871"/>
    </source>
</evidence>
<dbReference type="Pfam" id="PF07478">
    <property type="entry name" value="Dala_Dala_lig_C"/>
    <property type="match status" value="1"/>
</dbReference>
<dbReference type="Gene3D" id="3.30.1490.20">
    <property type="entry name" value="ATP-grasp fold, A domain"/>
    <property type="match status" value="1"/>
</dbReference>
<dbReference type="SUPFAM" id="SSF56059">
    <property type="entry name" value="Glutathione synthetase ATP-binding domain-like"/>
    <property type="match status" value="1"/>
</dbReference>
<dbReference type="GO" id="GO:0008716">
    <property type="term" value="F:D-alanine-D-alanine ligase activity"/>
    <property type="evidence" value="ECO:0007669"/>
    <property type="project" value="InterPro"/>
</dbReference>
<dbReference type="PANTHER" id="PTHR23132:SF23">
    <property type="entry name" value="D-ALANINE--D-ALANINE LIGASE B"/>
    <property type="match status" value="1"/>
</dbReference>
<comment type="caution">
    <text evidence="5">The sequence shown here is derived from an EMBL/GenBank/DDBJ whole genome shotgun (WGS) entry which is preliminary data.</text>
</comment>
<keyword evidence="6" id="KW-1185">Reference proteome</keyword>
<dbReference type="GeneID" id="68352843"/>
<evidence type="ECO:0000256" key="3">
    <source>
        <dbReference type="PROSITE-ProRule" id="PRU00409"/>
    </source>
</evidence>
<sequence length="348" mass="38134">MTAADSTKLNIALVFEKQSEFLELGYSEEDCADLCHNGEIEAICTTLEALGHHVTQVPGIRSLVRHLAEHQGSGWHLVFNMAEGFFGSARESQVPCLLEAYQIPFTFADAATLSLCLNKAQTKMFLAHHKIPTAQFVVVPGKESRVDWPEVAASLPAFPVFAKPTSEGSGKGIGAWSKVEDQEALRAVVDRLRAQFPGRDILLEPFLCGRDLSVSILGSDAESRVVGVLEFLWDKQRLKGVPFGTALSFAHPVVHRVLGEAADGQVKRACKVALHTWRLLNCRDGGRVDIRFDSDRQDAVPNVLEVNPIAGMLPGKSLFTQTAKGMGMSFAQVLTEIVDSAMRRARRR</sequence>
<feature type="domain" description="ATP-grasp" evidence="4">
    <location>
        <begin position="123"/>
        <end position="339"/>
    </location>
</feature>
<evidence type="ECO:0000313" key="6">
    <source>
        <dbReference type="Proteomes" id="UP000824596"/>
    </source>
</evidence>
<accession>A0A9P8N111</accession>
<dbReference type="Gene3D" id="3.30.470.20">
    <property type="entry name" value="ATP-grasp fold, B domain"/>
    <property type="match status" value="1"/>
</dbReference>
<dbReference type="EMBL" id="JAIZPD010000003">
    <property type="protein sequence ID" value="KAH0965698.1"/>
    <property type="molecule type" value="Genomic_DNA"/>
</dbReference>
<evidence type="ECO:0000256" key="2">
    <source>
        <dbReference type="ARBA" id="ARBA00022598"/>
    </source>
</evidence>
<keyword evidence="3" id="KW-0547">Nucleotide-binding</keyword>
<dbReference type="OrthoDB" id="2013972at2759"/>
<proteinExistence type="inferred from homology"/>
<evidence type="ECO:0000313" key="5">
    <source>
        <dbReference type="EMBL" id="KAH0965698.1"/>
    </source>
</evidence>
<dbReference type="RefSeq" id="XP_044723211.1">
    <property type="nucleotide sequence ID" value="XM_044862185.1"/>
</dbReference>
<dbReference type="GO" id="GO:0046872">
    <property type="term" value="F:metal ion binding"/>
    <property type="evidence" value="ECO:0007669"/>
    <property type="project" value="InterPro"/>
</dbReference>
<name>A0A9P8N111_9HYPO</name>
<dbReference type="AlphaFoldDB" id="A0A9P8N111"/>
<dbReference type="GO" id="GO:0005524">
    <property type="term" value="F:ATP binding"/>
    <property type="evidence" value="ECO:0007669"/>
    <property type="project" value="UniProtKB-UniRule"/>
</dbReference>
<dbReference type="Proteomes" id="UP000824596">
    <property type="component" value="Unassembled WGS sequence"/>
</dbReference>
<evidence type="ECO:0000259" key="4">
    <source>
        <dbReference type="PROSITE" id="PS50975"/>
    </source>
</evidence>
<dbReference type="InterPro" id="IPR013815">
    <property type="entry name" value="ATP_grasp_subdomain_1"/>
</dbReference>
<gene>
    <name evidence="5" type="ORF">HRG_03714</name>
</gene>
<dbReference type="PANTHER" id="PTHR23132">
    <property type="entry name" value="D-ALANINE--D-ALANINE LIGASE"/>
    <property type="match status" value="1"/>
</dbReference>
<organism evidence="5 6">
    <name type="scientific">Hirsutella rhossiliensis</name>
    <dbReference type="NCBI Taxonomy" id="111463"/>
    <lineage>
        <taxon>Eukaryota</taxon>
        <taxon>Fungi</taxon>
        <taxon>Dikarya</taxon>
        <taxon>Ascomycota</taxon>
        <taxon>Pezizomycotina</taxon>
        <taxon>Sordariomycetes</taxon>
        <taxon>Hypocreomycetidae</taxon>
        <taxon>Hypocreales</taxon>
        <taxon>Ophiocordycipitaceae</taxon>
        <taxon>Hirsutella</taxon>
    </lineage>
</organism>
<keyword evidence="2 5" id="KW-0436">Ligase</keyword>
<keyword evidence="3" id="KW-0067">ATP-binding</keyword>
<dbReference type="PROSITE" id="PS50975">
    <property type="entry name" value="ATP_GRASP"/>
    <property type="match status" value="1"/>
</dbReference>
<reference evidence="5" key="1">
    <citation type="submission" date="2021-09" db="EMBL/GenBank/DDBJ databases">
        <title>A high-quality genome of the endoparasitic fungus Hirsutella rhossiliensis with a comparison of Hirsutella genomes reveals transposable elements contributing to genome size variation.</title>
        <authorList>
            <person name="Lin R."/>
            <person name="Jiao Y."/>
            <person name="Sun X."/>
            <person name="Ling J."/>
            <person name="Xie B."/>
            <person name="Cheng X."/>
        </authorList>
    </citation>
    <scope>NUCLEOTIDE SEQUENCE</scope>
    <source>
        <strain evidence="5">HR02</strain>
    </source>
</reference>
<dbReference type="InterPro" id="IPR011761">
    <property type="entry name" value="ATP-grasp"/>
</dbReference>